<reference evidence="3" key="1">
    <citation type="submission" date="2020-05" db="EMBL/GenBank/DDBJ databases">
        <title>Phylogenomic resolution of chytrid fungi.</title>
        <authorList>
            <person name="Stajich J.E."/>
            <person name="Amses K."/>
            <person name="Simmons R."/>
            <person name="Seto K."/>
            <person name="Myers J."/>
            <person name="Bonds A."/>
            <person name="Quandt C.A."/>
            <person name="Barry K."/>
            <person name="Liu P."/>
            <person name="Grigoriev I."/>
            <person name="Longcore J.E."/>
            <person name="James T.Y."/>
        </authorList>
    </citation>
    <scope>NUCLEOTIDE SEQUENCE</scope>
    <source>
        <strain evidence="3">JEL0476</strain>
    </source>
</reference>
<feature type="coiled-coil region" evidence="1">
    <location>
        <begin position="137"/>
        <end position="171"/>
    </location>
</feature>
<dbReference type="AlphaFoldDB" id="A0AAD5TYB5"/>
<comment type="caution">
    <text evidence="3">The sequence shown here is derived from an EMBL/GenBank/DDBJ whole genome shotgun (WGS) entry which is preliminary data.</text>
</comment>
<sequence>MLSPLKKSLVPVPSKESRKRTISLNESLVQNFSTNKDLSNSFEPSNQFILEENQNFNNFLDLDLKNNVNTKNNHLVLKDAVNFISNIKQKLNYLEDLYIERIHNDENNFIRLTPLEPVENAIDILIEHEIFQRKSILRLIEQLKKVITEDLLKLKNENNLLEEYYKILEKNVDEDSLNSDNGSTNFISCYRIKKELKNFSQNLKKTIFERSKIVDEFDKKINDALFYLYENPQLIDLNFNKTDEKHLSLENIEILKSKLVLLENEINIRITNISNNISEAYFLYKELKESPTSLQFELTLDFDQKSFVESKVFLSCSKGLADFFLEFEKIKEKNVDLKLIILKLLQVKISSKRNEKFFLNSITEEEMVKRFIQENESSKEENIFTLFLDNIKNFENRIILLNLEINFRKDLIKTIFEEIKLFWKQLKYENDIENEVKFDLEDLSQIIKMKTYADELRFEWKMKMESTVNNLLKVLKELWNKCHVLQSERDTFLTEIESNLYSPLTVNKLEAKIEFFESRFKVWEELFNQIEDRKQFLQKIKDFEVSASNPSRLKGSSIKLLEEEKFRKICLPTLLQKENFLKKNVLKMEMETGTPFIYQNERFLETLENEIENRYIDTSVFLIDNPVNFPAKMSNIPTQQKKRRSLSRTPISKSRSSSVDQSLNKDDKPSNTGSVFNNSSNANSIRKTKSNFNLKISNPSTPNSPSDETGKNTMLARGRTGFRKK</sequence>
<keyword evidence="4" id="KW-1185">Reference proteome</keyword>
<feature type="compositionally biased region" description="Polar residues" evidence="2">
    <location>
        <begin position="670"/>
        <end position="707"/>
    </location>
</feature>
<evidence type="ECO:0000313" key="4">
    <source>
        <dbReference type="Proteomes" id="UP001211065"/>
    </source>
</evidence>
<dbReference type="Gene3D" id="1.20.58.1520">
    <property type="match status" value="1"/>
</dbReference>
<evidence type="ECO:0000256" key="1">
    <source>
        <dbReference type="SAM" id="Coils"/>
    </source>
</evidence>
<organism evidence="3 4">
    <name type="scientific">Clydaea vesicula</name>
    <dbReference type="NCBI Taxonomy" id="447962"/>
    <lineage>
        <taxon>Eukaryota</taxon>
        <taxon>Fungi</taxon>
        <taxon>Fungi incertae sedis</taxon>
        <taxon>Chytridiomycota</taxon>
        <taxon>Chytridiomycota incertae sedis</taxon>
        <taxon>Chytridiomycetes</taxon>
        <taxon>Lobulomycetales</taxon>
        <taxon>Lobulomycetaceae</taxon>
        <taxon>Clydaea</taxon>
    </lineage>
</organism>
<evidence type="ECO:0000256" key="2">
    <source>
        <dbReference type="SAM" id="MobiDB-lite"/>
    </source>
</evidence>
<accession>A0AAD5TYB5</accession>
<gene>
    <name evidence="3" type="ORF">HK099_000199</name>
</gene>
<dbReference type="Pfam" id="PF03999">
    <property type="entry name" value="MAP65_ASE1"/>
    <property type="match status" value="1"/>
</dbReference>
<keyword evidence="1" id="KW-0175">Coiled coil</keyword>
<evidence type="ECO:0000313" key="3">
    <source>
        <dbReference type="EMBL" id="KAJ3207779.1"/>
    </source>
</evidence>
<dbReference type="EMBL" id="JADGJW010001033">
    <property type="protein sequence ID" value="KAJ3207779.1"/>
    <property type="molecule type" value="Genomic_DNA"/>
</dbReference>
<dbReference type="Proteomes" id="UP001211065">
    <property type="component" value="Unassembled WGS sequence"/>
</dbReference>
<feature type="compositionally biased region" description="Low complexity" evidence="2">
    <location>
        <begin position="647"/>
        <end position="658"/>
    </location>
</feature>
<feature type="region of interest" description="Disordered" evidence="2">
    <location>
        <begin position="631"/>
        <end position="725"/>
    </location>
</feature>
<name>A0AAD5TYB5_9FUNG</name>
<proteinExistence type="predicted"/>
<protein>
    <submittedName>
        <fullName evidence="3">Uncharacterized protein</fullName>
    </submittedName>
</protein>